<feature type="transmembrane region" description="Helical" evidence="1">
    <location>
        <begin position="50"/>
        <end position="72"/>
    </location>
</feature>
<keyword evidence="1" id="KW-0812">Transmembrane</keyword>
<protein>
    <submittedName>
        <fullName evidence="2">Uncharacterized protein</fullName>
    </submittedName>
</protein>
<keyword evidence="3" id="KW-1185">Reference proteome</keyword>
<dbReference type="EMBL" id="JAGPXC010000004">
    <property type="protein sequence ID" value="KAH6654622.1"/>
    <property type="molecule type" value="Genomic_DNA"/>
</dbReference>
<reference evidence="2" key="1">
    <citation type="journal article" date="2021" name="Nat. Commun.">
        <title>Genetic determinants of endophytism in the Arabidopsis root mycobiome.</title>
        <authorList>
            <person name="Mesny F."/>
            <person name="Miyauchi S."/>
            <person name="Thiergart T."/>
            <person name="Pickel B."/>
            <person name="Atanasova L."/>
            <person name="Karlsson M."/>
            <person name="Huettel B."/>
            <person name="Barry K.W."/>
            <person name="Haridas S."/>
            <person name="Chen C."/>
            <person name="Bauer D."/>
            <person name="Andreopoulos W."/>
            <person name="Pangilinan J."/>
            <person name="LaButti K."/>
            <person name="Riley R."/>
            <person name="Lipzen A."/>
            <person name="Clum A."/>
            <person name="Drula E."/>
            <person name="Henrissat B."/>
            <person name="Kohler A."/>
            <person name="Grigoriev I.V."/>
            <person name="Martin F.M."/>
            <person name="Hacquard S."/>
        </authorList>
    </citation>
    <scope>NUCLEOTIDE SEQUENCE</scope>
    <source>
        <strain evidence="2">MPI-SDFR-AT-0073</strain>
    </source>
</reference>
<organism evidence="2 3">
    <name type="scientific">Truncatella angustata</name>
    <dbReference type="NCBI Taxonomy" id="152316"/>
    <lineage>
        <taxon>Eukaryota</taxon>
        <taxon>Fungi</taxon>
        <taxon>Dikarya</taxon>
        <taxon>Ascomycota</taxon>
        <taxon>Pezizomycotina</taxon>
        <taxon>Sordariomycetes</taxon>
        <taxon>Xylariomycetidae</taxon>
        <taxon>Amphisphaeriales</taxon>
        <taxon>Sporocadaceae</taxon>
        <taxon>Truncatella</taxon>
    </lineage>
</organism>
<dbReference type="GeneID" id="70124864"/>
<proteinExistence type="predicted"/>
<evidence type="ECO:0000313" key="3">
    <source>
        <dbReference type="Proteomes" id="UP000758603"/>
    </source>
</evidence>
<accession>A0A9P8UMC2</accession>
<evidence type="ECO:0000256" key="1">
    <source>
        <dbReference type="SAM" id="Phobius"/>
    </source>
</evidence>
<keyword evidence="1" id="KW-1133">Transmembrane helix</keyword>
<evidence type="ECO:0000313" key="2">
    <source>
        <dbReference type="EMBL" id="KAH6654622.1"/>
    </source>
</evidence>
<keyword evidence="1" id="KW-0472">Membrane</keyword>
<dbReference type="Proteomes" id="UP000758603">
    <property type="component" value="Unassembled WGS sequence"/>
</dbReference>
<dbReference type="AlphaFoldDB" id="A0A9P8UMC2"/>
<comment type="caution">
    <text evidence="2">The sequence shown here is derived from an EMBL/GenBank/DDBJ whole genome shotgun (WGS) entry which is preliminary data.</text>
</comment>
<dbReference type="RefSeq" id="XP_045958892.1">
    <property type="nucleotide sequence ID" value="XM_046095971.1"/>
</dbReference>
<sequence>MALSFWVFLCATGVIKNDFIKQTPPGHTRAPKLPCGLRYLVRTMMTRLEVHWNLLMTVFTMTLCACPSSVMFHGWPSQLIQIQPPTIA</sequence>
<gene>
    <name evidence="2" type="ORF">BKA67DRAFT_285147</name>
</gene>
<name>A0A9P8UMC2_9PEZI</name>